<name>A0A1F4U1H6_UNCW3</name>
<feature type="transmembrane region" description="Helical" evidence="2">
    <location>
        <begin position="426"/>
        <end position="447"/>
    </location>
</feature>
<dbReference type="AlphaFoldDB" id="A0A1F4U1H6"/>
<accession>A0A1F4U1H6</accession>
<comment type="caution">
    <text evidence="3">The sequence shown here is derived from an EMBL/GenBank/DDBJ whole genome shotgun (WGS) entry which is preliminary data.</text>
</comment>
<dbReference type="Proteomes" id="UP000177025">
    <property type="component" value="Unassembled WGS sequence"/>
</dbReference>
<keyword evidence="2" id="KW-1133">Transmembrane helix</keyword>
<protein>
    <submittedName>
        <fullName evidence="3">Uncharacterized protein</fullName>
    </submittedName>
</protein>
<dbReference type="SUPFAM" id="SSF48452">
    <property type="entry name" value="TPR-like"/>
    <property type="match status" value="1"/>
</dbReference>
<dbReference type="InterPro" id="IPR011990">
    <property type="entry name" value="TPR-like_helical_dom_sf"/>
</dbReference>
<evidence type="ECO:0000256" key="1">
    <source>
        <dbReference type="SAM" id="MobiDB-lite"/>
    </source>
</evidence>
<proteinExistence type="predicted"/>
<feature type="region of interest" description="Disordered" evidence="1">
    <location>
        <begin position="189"/>
        <end position="210"/>
    </location>
</feature>
<gene>
    <name evidence="3" type="ORF">A2Y85_08540</name>
</gene>
<dbReference type="EMBL" id="MEUM01000169">
    <property type="protein sequence ID" value="OGC38739.1"/>
    <property type="molecule type" value="Genomic_DNA"/>
</dbReference>
<dbReference type="Gene3D" id="1.25.40.10">
    <property type="entry name" value="Tetratricopeptide repeat domain"/>
    <property type="match status" value="2"/>
</dbReference>
<organism evidence="3 4">
    <name type="scientific">candidate division WOR-3 bacterium RBG_13_43_14</name>
    <dbReference type="NCBI Taxonomy" id="1802590"/>
    <lineage>
        <taxon>Bacteria</taxon>
        <taxon>Bacteria division WOR-3</taxon>
    </lineage>
</organism>
<evidence type="ECO:0000313" key="4">
    <source>
        <dbReference type="Proteomes" id="UP000177025"/>
    </source>
</evidence>
<sequence>MMNRRQAEEINKLLVKASDLESKGRLKDAIKELERGVQVKIADGNLLNRLGDLYIKAENKNAALETFLNAAEAFKKDTFYRNAIAICKKILRYDAGNVPTYLAIAELLVELDEKSDALIYFFSYVDKQFEQNNKNEIQKVLERLQKLGGLDGKAIKKVSESYKAIGREDLAQRFLDFALSEAPTSEKIDIPEPISRPASPKTADSRSHKHEETIMPEIELVKVASRDENNVRDQVTVDAGQLTDVMKDMEAAIAQLRKAIRLDEVIIALDKSISALSHEQKQAIALLQKAMSNNLDSLQKSIGEFRSGSEKSMNDLKPLINNLGHSLANLNKNQSALSDLLSNNFSRLSDSFTSVTRNALTEIKGLLDGFQAASNNMCGTLDETKECNLSVLKANEEMKVSLNKLNDSLTKYIIAQEVKENRQSRYVLIIVIIMVVIVGLFIVSIIVK</sequence>
<evidence type="ECO:0000313" key="3">
    <source>
        <dbReference type="EMBL" id="OGC38739.1"/>
    </source>
</evidence>
<keyword evidence="2" id="KW-0812">Transmembrane</keyword>
<reference evidence="3 4" key="1">
    <citation type="journal article" date="2016" name="Nat. Commun.">
        <title>Thousands of microbial genomes shed light on interconnected biogeochemical processes in an aquifer system.</title>
        <authorList>
            <person name="Anantharaman K."/>
            <person name="Brown C.T."/>
            <person name="Hug L.A."/>
            <person name="Sharon I."/>
            <person name="Castelle C.J."/>
            <person name="Probst A.J."/>
            <person name="Thomas B.C."/>
            <person name="Singh A."/>
            <person name="Wilkins M.J."/>
            <person name="Karaoz U."/>
            <person name="Brodie E.L."/>
            <person name="Williams K.H."/>
            <person name="Hubbard S.S."/>
            <person name="Banfield J.F."/>
        </authorList>
    </citation>
    <scope>NUCLEOTIDE SEQUENCE [LARGE SCALE GENOMIC DNA]</scope>
</reference>
<keyword evidence="2" id="KW-0472">Membrane</keyword>
<evidence type="ECO:0000256" key="2">
    <source>
        <dbReference type="SAM" id="Phobius"/>
    </source>
</evidence>